<dbReference type="InterPro" id="IPR016192">
    <property type="entry name" value="APOBEC/CMP_deaminase_Zn-bd"/>
</dbReference>
<evidence type="ECO:0000256" key="1">
    <source>
        <dbReference type="ARBA" id="ARBA00001947"/>
    </source>
</evidence>
<dbReference type="SUPFAM" id="SSF53927">
    <property type="entry name" value="Cytidine deaminase-like"/>
    <property type="match status" value="1"/>
</dbReference>
<name>A0ABV8UYQ9_9BACL</name>
<dbReference type="PROSITE" id="PS00903">
    <property type="entry name" value="CYT_DCMP_DEAMINASES_1"/>
    <property type="match status" value="1"/>
</dbReference>
<keyword evidence="7 12" id="KW-0378">Hydrolase</keyword>
<comment type="function">
    <text evidence="2 12">This enzyme scavenges exogenous and endogenous cytidine and 2'-deoxycytidine for UMP synthesis.</text>
</comment>
<dbReference type="Proteomes" id="UP001595733">
    <property type="component" value="Unassembled WGS sequence"/>
</dbReference>
<dbReference type="InterPro" id="IPR002125">
    <property type="entry name" value="CMP_dCMP_dom"/>
</dbReference>
<organism evidence="14 15">
    <name type="scientific">Chryseomicrobium palamuruense</name>
    <dbReference type="NCBI Taxonomy" id="682973"/>
    <lineage>
        <taxon>Bacteria</taxon>
        <taxon>Bacillati</taxon>
        <taxon>Bacillota</taxon>
        <taxon>Bacilli</taxon>
        <taxon>Bacillales</taxon>
        <taxon>Caryophanaceae</taxon>
        <taxon>Chryseomicrobium</taxon>
    </lineage>
</organism>
<evidence type="ECO:0000256" key="7">
    <source>
        <dbReference type="ARBA" id="ARBA00022801"/>
    </source>
</evidence>
<dbReference type="RefSeq" id="WP_378142219.1">
    <property type="nucleotide sequence ID" value="NZ_JBHSEF010000023.1"/>
</dbReference>
<evidence type="ECO:0000256" key="8">
    <source>
        <dbReference type="ARBA" id="ARBA00022833"/>
    </source>
</evidence>
<comment type="catalytic activity">
    <reaction evidence="10 12">
        <text>2'-deoxycytidine + H2O + H(+) = 2'-deoxyuridine + NH4(+)</text>
        <dbReference type="Rhea" id="RHEA:13433"/>
        <dbReference type="ChEBI" id="CHEBI:15377"/>
        <dbReference type="ChEBI" id="CHEBI:15378"/>
        <dbReference type="ChEBI" id="CHEBI:15698"/>
        <dbReference type="ChEBI" id="CHEBI:16450"/>
        <dbReference type="ChEBI" id="CHEBI:28938"/>
        <dbReference type="EC" id="3.5.4.5"/>
    </reaction>
</comment>
<comment type="similarity">
    <text evidence="3 12">Belongs to the cytidine and deoxycytidylate deaminase family.</text>
</comment>
<evidence type="ECO:0000256" key="2">
    <source>
        <dbReference type="ARBA" id="ARBA00003949"/>
    </source>
</evidence>
<dbReference type="GO" id="GO:0004126">
    <property type="term" value="F:cytidine deaminase activity"/>
    <property type="evidence" value="ECO:0007669"/>
    <property type="project" value="UniProtKB-EC"/>
</dbReference>
<keyword evidence="8 12" id="KW-0862">Zinc</keyword>
<evidence type="ECO:0000256" key="12">
    <source>
        <dbReference type="RuleBase" id="RU364006"/>
    </source>
</evidence>
<dbReference type="Pfam" id="PF00383">
    <property type="entry name" value="dCMP_cyt_deam_1"/>
    <property type="match status" value="1"/>
</dbReference>
<dbReference type="InterPro" id="IPR006262">
    <property type="entry name" value="Cyt_deam_tetra"/>
</dbReference>
<dbReference type="Gene3D" id="3.40.140.10">
    <property type="entry name" value="Cytidine Deaminase, domain 2"/>
    <property type="match status" value="1"/>
</dbReference>
<evidence type="ECO:0000256" key="5">
    <source>
        <dbReference type="ARBA" id="ARBA00018266"/>
    </source>
</evidence>
<dbReference type="NCBIfam" id="NF004064">
    <property type="entry name" value="PRK05578.1"/>
    <property type="match status" value="1"/>
</dbReference>
<gene>
    <name evidence="14" type="ORF">ACFO0S_10965</name>
</gene>
<evidence type="ECO:0000256" key="11">
    <source>
        <dbReference type="ARBA" id="ARBA00049558"/>
    </source>
</evidence>
<sequence>MFLPTIRHIGNSNQFIFLERNDCMNREQLVERAREIKVRSYSPYSKFPVGAAILMKDGRVFTGVNVENVSFGATNCAERTAIFTAITEGYKKGDFVEIAVNGNTEDFLPPCSICRQVMAEFFEPDLPVHLTNDKNEIHTLALKELLPFAFTDLEM</sequence>
<evidence type="ECO:0000313" key="15">
    <source>
        <dbReference type="Proteomes" id="UP001595733"/>
    </source>
</evidence>
<dbReference type="PANTHER" id="PTHR11644:SF2">
    <property type="entry name" value="CYTIDINE DEAMINASE"/>
    <property type="match status" value="1"/>
</dbReference>
<evidence type="ECO:0000256" key="3">
    <source>
        <dbReference type="ARBA" id="ARBA00006576"/>
    </source>
</evidence>
<dbReference type="CDD" id="cd01283">
    <property type="entry name" value="cytidine_deaminase"/>
    <property type="match status" value="1"/>
</dbReference>
<evidence type="ECO:0000256" key="9">
    <source>
        <dbReference type="ARBA" id="ARBA00032005"/>
    </source>
</evidence>
<comment type="catalytic activity">
    <reaction evidence="11 12">
        <text>cytidine + H2O + H(+) = uridine + NH4(+)</text>
        <dbReference type="Rhea" id="RHEA:16069"/>
        <dbReference type="ChEBI" id="CHEBI:15377"/>
        <dbReference type="ChEBI" id="CHEBI:15378"/>
        <dbReference type="ChEBI" id="CHEBI:16704"/>
        <dbReference type="ChEBI" id="CHEBI:17562"/>
        <dbReference type="ChEBI" id="CHEBI:28938"/>
        <dbReference type="EC" id="3.5.4.5"/>
    </reaction>
</comment>
<evidence type="ECO:0000256" key="4">
    <source>
        <dbReference type="ARBA" id="ARBA00012783"/>
    </source>
</evidence>
<evidence type="ECO:0000259" key="13">
    <source>
        <dbReference type="PROSITE" id="PS51747"/>
    </source>
</evidence>
<keyword evidence="15" id="KW-1185">Reference proteome</keyword>
<evidence type="ECO:0000256" key="6">
    <source>
        <dbReference type="ARBA" id="ARBA00022723"/>
    </source>
</evidence>
<dbReference type="EC" id="3.5.4.5" evidence="4 12"/>
<dbReference type="PROSITE" id="PS51747">
    <property type="entry name" value="CYT_DCMP_DEAMINASES_2"/>
    <property type="match status" value="1"/>
</dbReference>
<keyword evidence="6 12" id="KW-0479">Metal-binding</keyword>
<reference evidence="15" key="1">
    <citation type="journal article" date="2019" name="Int. J. Syst. Evol. Microbiol.">
        <title>The Global Catalogue of Microorganisms (GCM) 10K type strain sequencing project: providing services to taxonomists for standard genome sequencing and annotation.</title>
        <authorList>
            <consortium name="The Broad Institute Genomics Platform"/>
            <consortium name="The Broad Institute Genome Sequencing Center for Infectious Disease"/>
            <person name="Wu L."/>
            <person name="Ma J."/>
        </authorList>
    </citation>
    <scope>NUCLEOTIDE SEQUENCE [LARGE SCALE GENOMIC DNA]</scope>
    <source>
        <strain evidence="15">CCUG 50353</strain>
    </source>
</reference>
<evidence type="ECO:0000256" key="10">
    <source>
        <dbReference type="ARBA" id="ARBA00049252"/>
    </source>
</evidence>
<dbReference type="EMBL" id="JBHSEF010000023">
    <property type="protein sequence ID" value="MFC4355573.1"/>
    <property type="molecule type" value="Genomic_DNA"/>
</dbReference>
<accession>A0ABV8UYQ9</accession>
<dbReference type="InterPro" id="IPR050202">
    <property type="entry name" value="Cyt/Deoxycyt_deaminase"/>
</dbReference>
<proteinExistence type="inferred from homology"/>
<evidence type="ECO:0000313" key="14">
    <source>
        <dbReference type="EMBL" id="MFC4355573.1"/>
    </source>
</evidence>
<dbReference type="InterPro" id="IPR016193">
    <property type="entry name" value="Cytidine_deaminase-like"/>
</dbReference>
<comment type="caution">
    <text evidence="14">The sequence shown here is derived from an EMBL/GenBank/DDBJ whole genome shotgun (WGS) entry which is preliminary data.</text>
</comment>
<dbReference type="PANTHER" id="PTHR11644">
    <property type="entry name" value="CYTIDINE DEAMINASE"/>
    <property type="match status" value="1"/>
</dbReference>
<dbReference type="NCBIfam" id="TIGR01354">
    <property type="entry name" value="cyt_deam_tetra"/>
    <property type="match status" value="1"/>
</dbReference>
<feature type="domain" description="CMP/dCMP-type deaminase" evidence="13">
    <location>
        <begin position="24"/>
        <end position="153"/>
    </location>
</feature>
<protein>
    <recommendedName>
        <fullName evidence="5 12">Cytidine deaminase</fullName>
        <ecNumber evidence="4 12">3.5.4.5</ecNumber>
    </recommendedName>
    <alternativeName>
        <fullName evidence="9 12">Cytidine aminohydrolase</fullName>
    </alternativeName>
</protein>
<comment type="cofactor">
    <cofactor evidence="1 12">
        <name>Zn(2+)</name>
        <dbReference type="ChEBI" id="CHEBI:29105"/>
    </cofactor>
</comment>